<reference evidence="1" key="1">
    <citation type="submission" date="2020-04" db="EMBL/GenBank/DDBJ databases">
        <authorList>
            <person name="Chiriac C."/>
            <person name="Salcher M."/>
            <person name="Ghai R."/>
            <person name="Kavagutti S V."/>
        </authorList>
    </citation>
    <scope>NUCLEOTIDE SEQUENCE</scope>
</reference>
<gene>
    <name evidence="1" type="ORF">UFOVP137_30</name>
</gene>
<accession>A0A6J5LBP7</accession>
<sequence length="123" mass="12396">MAGPASDITKAIDKWVMGVVTGKIQTTQKNKDSIYNAIGVSQVPTEEAPAPVAPVTALFNAYAPNALYPKMRDEGRRNAAGKGAATSAVVSGNLGGNVSGLFGNTVSGFPGGVSSSRTTLLGG</sequence>
<evidence type="ECO:0000313" key="1">
    <source>
        <dbReference type="EMBL" id="CAB4131914.1"/>
    </source>
</evidence>
<proteinExistence type="predicted"/>
<dbReference type="EMBL" id="LR796255">
    <property type="protein sequence ID" value="CAB4131914.1"/>
    <property type="molecule type" value="Genomic_DNA"/>
</dbReference>
<protein>
    <submittedName>
        <fullName evidence="1">Uncharacterized protein</fullName>
    </submittedName>
</protein>
<name>A0A6J5LBP7_9CAUD</name>
<organism evidence="1">
    <name type="scientific">uncultured Caudovirales phage</name>
    <dbReference type="NCBI Taxonomy" id="2100421"/>
    <lineage>
        <taxon>Viruses</taxon>
        <taxon>Duplodnaviria</taxon>
        <taxon>Heunggongvirae</taxon>
        <taxon>Uroviricota</taxon>
        <taxon>Caudoviricetes</taxon>
        <taxon>Peduoviridae</taxon>
        <taxon>Maltschvirus</taxon>
        <taxon>Maltschvirus maltsch</taxon>
    </lineage>
</organism>